<protein>
    <submittedName>
        <fullName evidence="1">Uncharacterized protein</fullName>
    </submittedName>
</protein>
<gene>
    <name evidence="1" type="ORF">NSCAC_0689</name>
</gene>
<reference evidence="1 2" key="1">
    <citation type="submission" date="2020-03" db="EMBL/GenBank/DDBJ databases">
        <authorList>
            <person name="Picone N."/>
        </authorList>
    </citation>
    <scope>NUCLEOTIDE SEQUENCE [LARGE SCALE GENOMIC DNA]</scope>
    <source>
        <strain evidence="1">NSCAC1</strain>
    </source>
</reference>
<dbReference type="AlphaFoldDB" id="A0A7G1Q952"/>
<name>A0A7G1Q952_9GAMM</name>
<evidence type="ECO:0000313" key="2">
    <source>
        <dbReference type="Proteomes" id="UP000516072"/>
    </source>
</evidence>
<dbReference type="EMBL" id="LR778175">
    <property type="protein sequence ID" value="CAB1275485.1"/>
    <property type="molecule type" value="Genomic_DNA"/>
</dbReference>
<keyword evidence="2" id="KW-1185">Reference proteome</keyword>
<sequence>MYTYTTSRDSHEIANGYTASHGDQTRRSIKPFRKYVGDFTDRIVGNYLYI</sequence>
<evidence type="ECO:0000313" key="1">
    <source>
        <dbReference type="EMBL" id="CAB1275485.1"/>
    </source>
</evidence>
<organism evidence="1 2">
    <name type="scientific">Candidatus Nitrosacidococcus tergens</name>
    <dbReference type="NCBI Taxonomy" id="553981"/>
    <lineage>
        <taxon>Bacteria</taxon>
        <taxon>Pseudomonadati</taxon>
        <taxon>Pseudomonadota</taxon>
        <taxon>Gammaproteobacteria</taxon>
        <taxon>Chromatiales</taxon>
        <taxon>Chromatiaceae</taxon>
        <taxon>Candidatus Nitrosacidococcus</taxon>
    </lineage>
</organism>
<proteinExistence type="predicted"/>
<accession>A0A7G1Q952</accession>
<dbReference type="KEGG" id="ntg:NSCAC_0689"/>
<dbReference type="Proteomes" id="UP000516072">
    <property type="component" value="Chromosome"/>
</dbReference>